<sequence>MTVETHISTLQRRHDELDEAITAAARDHGVDDLEIQSMKKEKLHLKDEIARLQATAD</sequence>
<proteinExistence type="predicted"/>
<dbReference type="InterPro" id="IPR038444">
    <property type="entry name" value="DUF465_sf"/>
</dbReference>
<evidence type="ECO:0000256" key="1">
    <source>
        <dbReference type="SAM" id="Coils"/>
    </source>
</evidence>
<accession>A0A2T5KA70</accession>
<evidence type="ECO:0000313" key="3">
    <source>
        <dbReference type="Proteomes" id="UP000244060"/>
    </source>
</evidence>
<organism evidence="2 3">
    <name type="scientific">Cereibacter azotoformans</name>
    <dbReference type="NCBI Taxonomy" id="43057"/>
    <lineage>
        <taxon>Bacteria</taxon>
        <taxon>Pseudomonadati</taxon>
        <taxon>Pseudomonadota</taxon>
        <taxon>Alphaproteobacteria</taxon>
        <taxon>Rhodobacterales</taxon>
        <taxon>Paracoccaceae</taxon>
        <taxon>Cereibacter</taxon>
    </lineage>
</organism>
<keyword evidence="3" id="KW-1185">Reference proteome</keyword>
<evidence type="ECO:0008006" key="4">
    <source>
        <dbReference type="Google" id="ProtNLM"/>
    </source>
</evidence>
<evidence type="ECO:0000313" key="2">
    <source>
        <dbReference type="EMBL" id="PTR19311.1"/>
    </source>
</evidence>
<comment type="caution">
    <text evidence="2">The sequence shown here is derived from an EMBL/GenBank/DDBJ whole genome shotgun (WGS) entry which is preliminary data.</text>
</comment>
<dbReference type="AlphaFoldDB" id="A0A2T5KA70"/>
<dbReference type="InterPro" id="IPR007420">
    <property type="entry name" value="DUF465"/>
</dbReference>
<dbReference type="OrthoDB" id="7362854at2"/>
<dbReference type="Proteomes" id="UP000244060">
    <property type="component" value="Unassembled WGS sequence"/>
</dbReference>
<dbReference type="RefSeq" id="WP_080517465.1">
    <property type="nucleotide sequence ID" value="NZ_CP089966.1"/>
</dbReference>
<gene>
    <name evidence="2" type="ORF">C8J28_105152</name>
</gene>
<keyword evidence="1" id="KW-0175">Coiled coil</keyword>
<dbReference type="EMBL" id="QAOT01000005">
    <property type="protein sequence ID" value="PTR19311.1"/>
    <property type="molecule type" value="Genomic_DNA"/>
</dbReference>
<dbReference type="Pfam" id="PF04325">
    <property type="entry name" value="DUF465"/>
    <property type="match status" value="1"/>
</dbReference>
<name>A0A2T5KA70_9RHOB</name>
<protein>
    <recommendedName>
        <fullName evidence="4">DUF465 domain-containing protein</fullName>
    </recommendedName>
</protein>
<feature type="coiled-coil region" evidence="1">
    <location>
        <begin position="7"/>
        <end position="55"/>
    </location>
</feature>
<dbReference type="Gene3D" id="6.10.280.50">
    <property type="match status" value="1"/>
</dbReference>
<reference evidence="2 3" key="1">
    <citation type="submission" date="2018-04" db="EMBL/GenBank/DDBJ databases">
        <title>Genomic Encyclopedia of Type Strains, Phase III (KMG-III): the genomes of soil and plant-associated and newly described type strains.</title>
        <authorList>
            <person name="Whitman W."/>
        </authorList>
    </citation>
    <scope>NUCLEOTIDE SEQUENCE [LARGE SCALE GENOMIC DNA]</scope>
    <source>
        <strain evidence="2 3">KA25</strain>
    </source>
</reference>